<feature type="transmembrane region" description="Helical" evidence="1">
    <location>
        <begin position="230"/>
        <end position="249"/>
    </location>
</feature>
<dbReference type="Pfam" id="PF00892">
    <property type="entry name" value="EamA"/>
    <property type="match status" value="2"/>
</dbReference>
<feature type="transmembrane region" description="Helical" evidence="1">
    <location>
        <begin position="256"/>
        <end position="275"/>
    </location>
</feature>
<dbReference type="HOGENOM" id="CLU_058789_1_0_7"/>
<proteinExistence type="predicted"/>
<keyword evidence="1" id="KW-1133">Transmembrane helix</keyword>
<feature type="transmembrane region" description="Helical" evidence="1">
    <location>
        <begin position="189"/>
        <end position="210"/>
    </location>
</feature>
<name>A0A0H3A8M9_NITV4</name>
<dbReference type="InterPro" id="IPR037185">
    <property type="entry name" value="EmrE-like"/>
</dbReference>
<dbReference type="Proteomes" id="UP000009173">
    <property type="component" value="Chromosome"/>
</dbReference>
<dbReference type="AlphaFoldDB" id="A0A0H3A8M9"/>
<evidence type="ECO:0000259" key="2">
    <source>
        <dbReference type="Pfam" id="PF00892"/>
    </source>
</evidence>
<accession>A0A0H3A8M9</accession>
<keyword evidence="1" id="KW-0472">Membrane</keyword>
<gene>
    <name evidence="3" type="ordered locus">Dvul_0807</name>
</gene>
<reference evidence="4" key="1">
    <citation type="journal article" date="2009" name="Environ. Microbiol.">
        <title>Contribution of mobile genetic elements to Desulfovibrio vulgaris genome plasticity.</title>
        <authorList>
            <person name="Walker C.B."/>
            <person name="Stolyar S."/>
            <person name="Chivian D."/>
            <person name="Pinel N."/>
            <person name="Gabster J.A."/>
            <person name="Dehal P.S."/>
            <person name="He Z."/>
            <person name="Yang Z.K."/>
            <person name="Yen H.C."/>
            <person name="Zhou J."/>
            <person name="Wall J.D."/>
            <person name="Hazen T.C."/>
            <person name="Arkin A.P."/>
            <person name="Stahl D.A."/>
        </authorList>
    </citation>
    <scope>NUCLEOTIDE SEQUENCE [LARGE SCALE GENOMIC DNA]</scope>
    <source>
        <strain evidence="4">DP4</strain>
    </source>
</reference>
<dbReference type="GO" id="GO:0016020">
    <property type="term" value="C:membrane"/>
    <property type="evidence" value="ECO:0007669"/>
    <property type="project" value="InterPro"/>
</dbReference>
<dbReference type="SMR" id="A0A0H3A8M9"/>
<feature type="transmembrane region" description="Helical" evidence="1">
    <location>
        <begin position="160"/>
        <end position="177"/>
    </location>
</feature>
<evidence type="ECO:0000256" key="1">
    <source>
        <dbReference type="SAM" id="Phobius"/>
    </source>
</evidence>
<dbReference type="KEGG" id="dvl:Dvul_0807"/>
<sequence length="304" mass="31231">MTMAFGTGELAALGTACIWAVSCQIHSQLSREMGATNLTLLRLPLAVALLGAACVFSGVSFDHPASVWWYFSLSGLTGVALCDWLFYGSTVLLGPRVACVCQSLAASMTAFLGVMFLGESLGWAGVLGIAVATVGVIIVVTDGGGRSDGLATTPGQRRKGIALALGSALALALAMFFSKKGFSTGADPLFCAFLRNVAAAVVFWPVVALMGGSRAAMQSLRSGRGVLPRMALGAVLGPGIGMWLSLVAVANTDTGVAATLIGLEPIAIMPVVWFMTGRRPTVRAVVGAAVAFAGTALLLMRHHL</sequence>
<feature type="transmembrane region" description="Helical" evidence="1">
    <location>
        <begin position="121"/>
        <end position="140"/>
    </location>
</feature>
<feature type="domain" description="EamA" evidence="2">
    <location>
        <begin position="7"/>
        <end position="140"/>
    </location>
</feature>
<dbReference type="PANTHER" id="PTHR22911:SF137">
    <property type="entry name" value="SOLUTE CARRIER FAMILY 35 MEMBER G2-RELATED"/>
    <property type="match status" value="1"/>
</dbReference>
<keyword evidence="1" id="KW-0812">Transmembrane</keyword>
<dbReference type="EMBL" id="CP000527">
    <property type="protein sequence ID" value="ABM27828.1"/>
    <property type="molecule type" value="Genomic_DNA"/>
</dbReference>
<evidence type="ECO:0000313" key="4">
    <source>
        <dbReference type="Proteomes" id="UP000009173"/>
    </source>
</evidence>
<feature type="transmembrane region" description="Helical" evidence="1">
    <location>
        <begin position="68"/>
        <end position="87"/>
    </location>
</feature>
<protein>
    <recommendedName>
        <fullName evidence="2">EamA domain-containing protein</fullName>
    </recommendedName>
</protein>
<dbReference type="InterPro" id="IPR000620">
    <property type="entry name" value="EamA_dom"/>
</dbReference>
<feature type="domain" description="EamA" evidence="2">
    <location>
        <begin position="159"/>
        <end position="299"/>
    </location>
</feature>
<dbReference type="SUPFAM" id="SSF103481">
    <property type="entry name" value="Multidrug resistance efflux transporter EmrE"/>
    <property type="match status" value="2"/>
</dbReference>
<dbReference type="PANTHER" id="PTHR22911">
    <property type="entry name" value="ACYL-MALONYL CONDENSING ENZYME-RELATED"/>
    <property type="match status" value="1"/>
</dbReference>
<feature type="transmembrane region" description="Helical" evidence="1">
    <location>
        <begin position="39"/>
        <end position="61"/>
    </location>
</feature>
<organism evidence="3 4">
    <name type="scientific">Nitratidesulfovibrio vulgaris (strain DP4)</name>
    <name type="common">Desulfovibrio vulgaris</name>
    <dbReference type="NCBI Taxonomy" id="391774"/>
    <lineage>
        <taxon>Bacteria</taxon>
        <taxon>Pseudomonadati</taxon>
        <taxon>Thermodesulfobacteriota</taxon>
        <taxon>Desulfovibrionia</taxon>
        <taxon>Desulfovibrionales</taxon>
        <taxon>Desulfovibrionaceae</taxon>
        <taxon>Nitratidesulfovibrio</taxon>
    </lineage>
</organism>
<evidence type="ECO:0000313" key="3">
    <source>
        <dbReference type="EMBL" id="ABM27828.1"/>
    </source>
</evidence>
<feature type="transmembrane region" description="Helical" evidence="1">
    <location>
        <begin position="93"/>
        <end position="114"/>
    </location>
</feature>
<feature type="transmembrane region" description="Helical" evidence="1">
    <location>
        <begin position="281"/>
        <end position="300"/>
    </location>
</feature>